<evidence type="ECO:0000256" key="10">
    <source>
        <dbReference type="SAM" id="Phobius"/>
    </source>
</evidence>
<evidence type="ECO:0000256" key="11">
    <source>
        <dbReference type="SAM" id="SignalP"/>
    </source>
</evidence>
<evidence type="ECO:0000313" key="14">
    <source>
        <dbReference type="Proteomes" id="UP000030752"/>
    </source>
</evidence>
<feature type="domain" description="V-type proton ATPase subunit S1/VOA1 transmembrane" evidence="12">
    <location>
        <begin position="241"/>
        <end position="280"/>
    </location>
</feature>
<dbReference type="EMBL" id="KB822722">
    <property type="protein sequence ID" value="ETN38451.1"/>
    <property type="molecule type" value="Genomic_DNA"/>
</dbReference>
<dbReference type="GO" id="GO:0009272">
    <property type="term" value="P:fungal-type cell wall biogenesis"/>
    <property type="evidence" value="ECO:0007669"/>
    <property type="project" value="TreeGrafter"/>
</dbReference>
<gene>
    <name evidence="13" type="ORF">HMPREF1541_06486</name>
</gene>
<keyword evidence="4 10" id="KW-0812">Transmembrane</keyword>
<evidence type="ECO:0000256" key="7">
    <source>
        <dbReference type="ARBA" id="ARBA00022989"/>
    </source>
</evidence>
<dbReference type="InterPro" id="IPR046756">
    <property type="entry name" value="VAS1/VOA1_TM"/>
</dbReference>
<dbReference type="PANTHER" id="PTHR28285:SF1">
    <property type="entry name" value="PROTEIN BIG1"/>
    <property type="match status" value="1"/>
</dbReference>
<evidence type="ECO:0000259" key="12">
    <source>
        <dbReference type="Pfam" id="PF20520"/>
    </source>
</evidence>
<evidence type="ECO:0000256" key="6">
    <source>
        <dbReference type="ARBA" id="ARBA00022824"/>
    </source>
</evidence>
<dbReference type="Proteomes" id="UP000030752">
    <property type="component" value="Unassembled WGS sequence"/>
</dbReference>
<sequence length="291" mass="31446">MRSIQWCALALSAARAAYGYVDTSPFFMFSTSDLLSSANKLSSGEAITSDISSTLSHCPSDHYVLISQPGVSAGDYASRKTTPALAQRLSAKHQSNIRSSVSVSEVVGEVDVSRWEQTLERECGAEVLHVDASSGSIPSYKSMPKVLSVAFPAPTTSNRLHDLSVNDAFLESILDMLPSSNYTVLYATTAHGAPEPSAEHLMDAEVQNPLHMEMKRDLSSGLVRRASNQTIVDGPLFEKYQFFTPGIFMGFLVGFILLMILYVGISALSSLQVTYAAFDKDQGALAKTKAQ</sequence>
<dbReference type="Pfam" id="PF20520">
    <property type="entry name" value="Ac45-VOA1_TM"/>
    <property type="match status" value="1"/>
</dbReference>
<keyword evidence="5 11" id="KW-0732">Signal</keyword>
<evidence type="ECO:0000256" key="5">
    <source>
        <dbReference type="ARBA" id="ARBA00022729"/>
    </source>
</evidence>
<dbReference type="RefSeq" id="XP_008719040.1">
    <property type="nucleotide sequence ID" value="XM_008720818.1"/>
</dbReference>
<dbReference type="GeneID" id="19973825"/>
<dbReference type="VEuPathDB" id="FungiDB:HMPREF1541_06486"/>
<evidence type="ECO:0000256" key="9">
    <source>
        <dbReference type="ARBA" id="ARBA00023316"/>
    </source>
</evidence>
<dbReference type="InterPro" id="IPR037654">
    <property type="entry name" value="Big1"/>
</dbReference>
<keyword evidence="6" id="KW-0256">Endoplasmic reticulum</keyword>
<dbReference type="GO" id="GO:0005789">
    <property type="term" value="C:endoplasmic reticulum membrane"/>
    <property type="evidence" value="ECO:0007669"/>
    <property type="project" value="UniProtKB-SubCell"/>
</dbReference>
<keyword evidence="7 10" id="KW-1133">Transmembrane helix</keyword>
<feature type="chain" id="PRO_5004824396" description="Protein BIG1" evidence="11">
    <location>
        <begin position="20"/>
        <end position="291"/>
    </location>
</feature>
<dbReference type="STRING" id="1220924.W2RPL8"/>
<comment type="similarity">
    <text evidence="2">Belongs to the BIG1 family.</text>
</comment>
<dbReference type="InParanoid" id="W2RPL8"/>
<accession>W2RPL8</accession>
<evidence type="ECO:0000256" key="2">
    <source>
        <dbReference type="ARBA" id="ARBA00008203"/>
    </source>
</evidence>
<dbReference type="GO" id="GO:0006078">
    <property type="term" value="P:(1-&gt;6)-beta-D-glucan biosynthetic process"/>
    <property type="evidence" value="ECO:0007669"/>
    <property type="project" value="TreeGrafter"/>
</dbReference>
<evidence type="ECO:0000313" key="13">
    <source>
        <dbReference type="EMBL" id="ETN38451.1"/>
    </source>
</evidence>
<evidence type="ECO:0000256" key="1">
    <source>
        <dbReference type="ARBA" id="ARBA00004115"/>
    </source>
</evidence>
<reference evidence="13 14" key="1">
    <citation type="submission" date="2013-03" db="EMBL/GenBank/DDBJ databases">
        <title>The Genome Sequence of Phialophora europaea CBS 101466.</title>
        <authorList>
            <consortium name="The Broad Institute Genomics Platform"/>
            <person name="Cuomo C."/>
            <person name="de Hoog S."/>
            <person name="Gorbushina A."/>
            <person name="Walker B."/>
            <person name="Young S.K."/>
            <person name="Zeng Q."/>
            <person name="Gargeya S."/>
            <person name="Fitzgerald M."/>
            <person name="Haas B."/>
            <person name="Abouelleil A."/>
            <person name="Allen A.W."/>
            <person name="Alvarado L."/>
            <person name="Arachchi H.M."/>
            <person name="Berlin A.M."/>
            <person name="Chapman S.B."/>
            <person name="Gainer-Dewar J."/>
            <person name="Goldberg J."/>
            <person name="Griggs A."/>
            <person name="Gujja S."/>
            <person name="Hansen M."/>
            <person name="Howarth C."/>
            <person name="Imamovic A."/>
            <person name="Ireland A."/>
            <person name="Larimer J."/>
            <person name="McCowan C."/>
            <person name="Murphy C."/>
            <person name="Pearson M."/>
            <person name="Poon T.W."/>
            <person name="Priest M."/>
            <person name="Roberts A."/>
            <person name="Saif S."/>
            <person name="Shea T."/>
            <person name="Sisk P."/>
            <person name="Sykes S."/>
            <person name="Wortman J."/>
            <person name="Nusbaum C."/>
            <person name="Birren B."/>
        </authorList>
    </citation>
    <scope>NUCLEOTIDE SEQUENCE [LARGE SCALE GENOMIC DNA]</scope>
    <source>
        <strain evidence="13 14">CBS 101466</strain>
    </source>
</reference>
<evidence type="ECO:0000256" key="4">
    <source>
        <dbReference type="ARBA" id="ARBA00022692"/>
    </source>
</evidence>
<dbReference type="HOGENOM" id="CLU_062461_0_0_1"/>
<keyword evidence="8 10" id="KW-0472">Membrane</keyword>
<dbReference type="OrthoDB" id="9985059at2759"/>
<dbReference type="eggNOG" id="ENOG502S6TD">
    <property type="taxonomic scope" value="Eukaryota"/>
</dbReference>
<protein>
    <recommendedName>
        <fullName evidence="3">Protein BIG1</fullName>
    </recommendedName>
</protein>
<name>W2RPL8_CYPE1</name>
<organism evidence="13 14">
    <name type="scientific">Cyphellophora europaea (strain CBS 101466)</name>
    <name type="common">Phialophora europaea</name>
    <dbReference type="NCBI Taxonomy" id="1220924"/>
    <lineage>
        <taxon>Eukaryota</taxon>
        <taxon>Fungi</taxon>
        <taxon>Dikarya</taxon>
        <taxon>Ascomycota</taxon>
        <taxon>Pezizomycotina</taxon>
        <taxon>Eurotiomycetes</taxon>
        <taxon>Chaetothyriomycetidae</taxon>
        <taxon>Chaetothyriales</taxon>
        <taxon>Cyphellophoraceae</taxon>
        <taxon>Cyphellophora</taxon>
    </lineage>
</organism>
<evidence type="ECO:0000256" key="8">
    <source>
        <dbReference type="ARBA" id="ARBA00023136"/>
    </source>
</evidence>
<dbReference type="PANTHER" id="PTHR28285">
    <property type="entry name" value="PROTEIN BIG1"/>
    <property type="match status" value="1"/>
</dbReference>
<dbReference type="AlphaFoldDB" id="W2RPL8"/>
<proteinExistence type="inferred from homology"/>
<keyword evidence="9" id="KW-0961">Cell wall biogenesis/degradation</keyword>
<dbReference type="GO" id="GO:0071555">
    <property type="term" value="P:cell wall organization"/>
    <property type="evidence" value="ECO:0007669"/>
    <property type="project" value="UniProtKB-KW"/>
</dbReference>
<feature type="transmembrane region" description="Helical" evidence="10">
    <location>
        <begin position="242"/>
        <end position="265"/>
    </location>
</feature>
<keyword evidence="14" id="KW-1185">Reference proteome</keyword>
<feature type="signal peptide" evidence="11">
    <location>
        <begin position="1"/>
        <end position="19"/>
    </location>
</feature>
<comment type="subcellular location">
    <subcellularLocation>
        <location evidence="1">Endoplasmic reticulum membrane</location>
        <topology evidence="1">Single-pass type I membrane protein</topology>
    </subcellularLocation>
</comment>
<evidence type="ECO:0000256" key="3">
    <source>
        <dbReference type="ARBA" id="ARBA00022089"/>
    </source>
</evidence>